<dbReference type="Pfam" id="PF08583">
    <property type="entry name" value="Cmc1"/>
    <property type="match status" value="1"/>
</dbReference>
<dbReference type="InParanoid" id="B0D3G6"/>
<proteinExistence type="inferred from homology"/>
<dbReference type="RefSeq" id="XP_001878574.1">
    <property type="nucleotide sequence ID" value="XM_001878539.1"/>
</dbReference>
<keyword evidence="3" id="KW-0143">Chaperone</keyword>
<evidence type="ECO:0000256" key="1">
    <source>
        <dbReference type="ARBA" id="ARBA00007347"/>
    </source>
</evidence>
<keyword evidence="3" id="KW-0999">Mitochondrion inner membrane</keyword>
<dbReference type="GO" id="GO:0005743">
    <property type="term" value="C:mitochondrial inner membrane"/>
    <property type="evidence" value="ECO:0007669"/>
    <property type="project" value="UniProtKB-SubCell"/>
</dbReference>
<comment type="subcellular location">
    <subcellularLocation>
        <location evidence="3">Mitochondrion inner membrane</location>
    </subcellularLocation>
</comment>
<comment type="function">
    <text evidence="3">Required for mitochondrial cytochrome c oxidase (COX) assembly and respiration.</text>
</comment>
<reference evidence="4 5" key="1">
    <citation type="journal article" date="2008" name="Nature">
        <title>The genome of Laccaria bicolor provides insights into mycorrhizal symbiosis.</title>
        <authorList>
            <person name="Martin F."/>
            <person name="Aerts A."/>
            <person name="Ahren D."/>
            <person name="Brun A."/>
            <person name="Danchin E.G.J."/>
            <person name="Duchaussoy F."/>
            <person name="Gibon J."/>
            <person name="Kohler A."/>
            <person name="Lindquist E."/>
            <person name="Pereda V."/>
            <person name="Salamov A."/>
            <person name="Shapiro H.J."/>
            <person name="Wuyts J."/>
            <person name="Blaudez D."/>
            <person name="Buee M."/>
            <person name="Brokstein P."/>
            <person name="Canbaeck B."/>
            <person name="Cohen D."/>
            <person name="Courty P.E."/>
            <person name="Coutinho P.M."/>
            <person name="Delaruelle C."/>
            <person name="Detter J.C."/>
            <person name="Deveau A."/>
            <person name="DiFazio S."/>
            <person name="Duplessis S."/>
            <person name="Fraissinet-Tachet L."/>
            <person name="Lucic E."/>
            <person name="Frey-Klett P."/>
            <person name="Fourrey C."/>
            <person name="Feussner I."/>
            <person name="Gay G."/>
            <person name="Grimwood J."/>
            <person name="Hoegger P.J."/>
            <person name="Jain P."/>
            <person name="Kilaru S."/>
            <person name="Labbe J."/>
            <person name="Lin Y.C."/>
            <person name="Legue V."/>
            <person name="Le Tacon F."/>
            <person name="Marmeisse R."/>
            <person name="Melayah D."/>
            <person name="Montanini B."/>
            <person name="Muratet M."/>
            <person name="Nehls U."/>
            <person name="Niculita-Hirzel H."/>
            <person name="Oudot-Le Secq M.P."/>
            <person name="Peter M."/>
            <person name="Quesneville H."/>
            <person name="Rajashekar B."/>
            <person name="Reich M."/>
            <person name="Rouhier N."/>
            <person name="Schmutz J."/>
            <person name="Yin T."/>
            <person name="Chalot M."/>
            <person name="Henrissat B."/>
            <person name="Kuees U."/>
            <person name="Lucas S."/>
            <person name="Van de Peer Y."/>
            <person name="Podila G.K."/>
            <person name="Polle A."/>
            <person name="Pukkila P.J."/>
            <person name="Richardson P.M."/>
            <person name="Rouze P."/>
            <person name="Sanders I.R."/>
            <person name="Stajich J.E."/>
            <person name="Tunlid A."/>
            <person name="Tuskan G."/>
            <person name="Grigoriev I.V."/>
        </authorList>
    </citation>
    <scope>NUCLEOTIDE SEQUENCE [LARGE SCALE GENOMIC DNA]</scope>
    <source>
        <strain evidence="5">S238N-H82 / ATCC MYA-4686</strain>
    </source>
</reference>
<dbReference type="InterPro" id="IPR013892">
    <property type="entry name" value="Cyt_c_biogenesis_Cmc1-like"/>
</dbReference>
<sequence length="95" mass="11059">MHPQLSDKKLGWFHTVERATSFSHFVSTVCREFIQALEDCHLSTWARLTGGCNKKKDELNKCLRSERVARSANNRETAKERRIKADQALKEFHDI</sequence>
<accession>B0D3G6</accession>
<evidence type="ECO:0000256" key="2">
    <source>
        <dbReference type="ARBA" id="ARBA00023157"/>
    </source>
</evidence>
<dbReference type="OrthoDB" id="532630at2759"/>
<gene>
    <name evidence="4" type="ORF">LACBIDRAFT_315909</name>
</gene>
<dbReference type="AlphaFoldDB" id="B0D3G6"/>
<protein>
    <recommendedName>
        <fullName evidence="3">COX assembly mitochondrial protein</fullName>
    </recommendedName>
</protein>
<organism evidence="5">
    <name type="scientific">Laccaria bicolor (strain S238N-H82 / ATCC MYA-4686)</name>
    <name type="common">Bicoloured deceiver</name>
    <name type="synonym">Laccaria laccata var. bicolor</name>
    <dbReference type="NCBI Taxonomy" id="486041"/>
    <lineage>
        <taxon>Eukaryota</taxon>
        <taxon>Fungi</taxon>
        <taxon>Dikarya</taxon>
        <taxon>Basidiomycota</taxon>
        <taxon>Agaricomycotina</taxon>
        <taxon>Agaricomycetes</taxon>
        <taxon>Agaricomycetidae</taxon>
        <taxon>Agaricales</taxon>
        <taxon>Agaricineae</taxon>
        <taxon>Hydnangiaceae</taxon>
        <taxon>Laccaria</taxon>
    </lineage>
</organism>
<evidence type="ECO:0000256" key="3">
    <source>
        <dbReference type="RuleBase" id="RU364104"/>
    </source>
</evidence>
<keyword evidence="5" id="KW-1185">Reference proteome</keyword>
<keyword evidence="3" id="KW-0472">Membrane</keyword>
<evidence type="ECO:0000313" key="5">
    <source>
        <dbReference type="Proteomes" id="UP000001194"/>
    </source>
</evidence>
<evidence type="ECO:0000313" key="4">
    <source>
        <dbReference type="EMBL" id="EDR11273.1"/>
    </source>
</evidence>
<dbReference type="EMBL" id="DS547096">
    <property type="protein sequence ID" value="EDR11273.1"/>
    <property type="molecule type" value="Genomic_DNA"/>
</dbReference>
<name>B0D3G6_LACBS</name>
<keyword evidence="3" id="KW-0496">Mitochondrion</keyword>
<dbReference type="STRING" id="486041.B0D3G6"/>
<dbReference type="KEGG" id="lbc:LACBIDRAFT_315909"/>
<dbReference type="GeneID" id="6073959"/>
<comment type="similarity">
    <text evidence="1 3">Belongs to the CMC family.</text>
</comment>
<keyword evidence="2" id="KW-1015">Disulfide bond</keyword>
<dbReference type="HOGENOM" id="CLU_169286_3_2_1"/>
<dbReference type="Proteomes" id="UP000001194">
    <property type="component" value="Unassembled WGS sequence"/>
</dbReference>